<feature type="transmembrane region" description="Helical" evidence="1">
    <location>
        <begin position="72"/>
        <end position="89"/>
    </location>
</feature>
<name>A0A0R1XSG5_9LACO</name>
<keyword evidence="4" id="KW-1185">Reference proteome</keyword>
<accession>A0A0R1XSG5</accession>
<dbReference type="PATRIC" id="fig|1423734.3.peg.3265"/>
<feature type="transmembrane region" description="Helical" evidence="1">
    <location>
        <begin position="46"/>
        <end position="66"/>
    </location>
</feature>
<reference evidence="3 4" key="1">
    <citation type="journal article" date="2015" name="Genome Announc.">
        <title>Expanding the biotechnology potential of lactobacilli through comparative genomics of 213 strains and associated genera.</title>
        <authorList>
            <person name="Sun Z."/>
            <person name="Harris H.M."/>
            <person name="McCann A."/>
            <person name="Guo C."/>
            <person name="Argimon S."/>
            <person name="Zhang W."/>
            <person name="Yang X."/>
            <person name="Jeffery I.B."/>
            <person name="Cooney J.C."/>
            <person name="Kagawa T.F."/>
            <person name="Liu W."/>
            <person name="Song Y."/>
            <person name="Salvetti E."/>
            <person name="Wrobel A."/>
            <person name="Rasinkangas P."/>
            <person name="Parkhill J."/>
            <person name="Rea M.C."/>
            <person name="O'Sullivan O."/>
            <person name="Ritari J."/>
            <person name="Douillard F.P."/>
            <person name="Paul Ross R."/>
            <person name="Yang R."/>
            <person name="Briner A.E."/>
            <person name="Felis G.E."/>
            <person name="de Vos W.M."/>
            <person name="Barrangou R."/>
            <person name="Klaenhammer T.R."/>
            <person name="Caufield P.W."/>
            <person name="Cui Y."/>
            <person name="Zhang H."/>
            <person name="O'Toole P.W."/>
        </authorList>
    </citation>
    <scope>NUCLEOTIDE SEQUENCE [LARGE SCALE GENOMIC DNA]</scope>
    <source>
        <strain evidence="3 4">DSM 18527</strain>
    </source>
</reference>
<keyword evidence="1" id="KW-0812">Transmembrane</keyword>
<protein>
    <recommendedName>
        <fullName evidence="5">Integral membrane protein</fullName>
    </recommendedName>
</protein>
<gene>
    <name evidence="3" type="ORF">FC83_GL003216</name>
</gene>
<feature type="transmembrane region" description="Helical" evidence="1">
    <location>
        <begin position="154"/>
        <end position="176"/>
    </location>
</feature>
<evidence type="ECO:0000256" key="2">
    <source>
        <dbReference type="SAM" id="SignalP"/>
    </source>
</evidence>
<evidence type="ECO:0000256" key="1">
    <source>
        <dbReference type="SAM" id="Phobius"/>
    </source>
</evidence>
<feature type="transmembrane region" description="Helical" evidence="1">
    <location>
        <begin position="101"/>
        <end position="119"/>
    </location>
</feature>
<feature type="signal peptide" evidence="2">
    <location>
        <begin position="1"/>
        <end position="21"/>
    </location>
</feature>
<evidence type="ECO:0000313" key="3">
    <source>
        <dbReference type="EMBL" id="KRM33135.1"/>
    </source>
</evidence>
<dbReference type="EMBL" id="AZGA01000057">
    <property type="protein sequence ID" value="KRM33135.1"/>
    <property type="molecule type" value="Genomic_DNA"/>
</dbReference>
<evidence type="ECO:0008006" key="5">
    <source>
        <dbReference type="Google" id="ProtNLM"/>
    </source>
</evidence>
<dbReference type="Pfam" id="PF19845">
    <property type="entry name" value="DUF6320"/>
    <property type="match status" value="1"/>
</dbReference>
<keyword evidence="2" id="KW-0732">Signal</keyword>
<evidence type="ECO:0000313" key="4">
    <source>
        <dbReference type="Proteomes" id="UP000051236"/>
    </source>
</evidence>
<proteinExistence type="predicted"/>
<comment type="caution">
    <text evidence="3">The sequence shown here is derived from an EMBL/GenBank/DDBJ whole genome shotgun (WGS) entry which is preliminary data.</text>
</comment>
<feature type="chain" id="PRO_5006413407" description="Integral membrane protein" evidence="2">
    <location>
        <begin position="22"/>
        <end position="217"/>
    </location>
</feature>
<feature type="transmembrane region" description="Helical" evidence="1">
    <location>
        <begin position="182"/>
        <end position="202"/>
    </location>
</feature>
<keyword evidence="1" id="KW-0472">Membrane</keyword>
<dbReference type="Proteomes" id="UP000051236">
    <property type="component" value="Unassembled WGS sequence"/>
</dbReference>
<dbReference type="InterPro" id="IPR046283">
    <property type="entry name" value="DUF6320"/>
</dbReference>
<organism evidence="3 4">
    <name type="scientific">Agrilactobacillus composti DSM 18527 = JCM 14202</name>
    <dbReference type="NCBI Taxonomy" id="1423734"/>
    <lineage>
        <taxon>Bacteria</taxon>
        <taxon>Bacillati</taxon>
        <taxon>Bacillota</taxon>
        <taxon>Bacilli</taxon>
        <taxon>Lactobacillales</taxon>
        <taxon>Lactobacillaceae</taxon>
        <taxon>Agrilactobacillus</taxon>
    </lineage>
</organism>
<keyword evidence="1" id="KW-1133">Transmembrane helix</keyword>
<feature type="transmembrane region" description="Helical" evidence="1">
    <location>
        <begin position="125"/>
        <end position="147"/>
    </location>
</feature>
<dbReference type="STRING" id="1423734.FC83_GL003216"/>
<sequence length="217" mass="24361">MQLLPDAKICPLCLTPTIAQATSQTSPQTYPSYPEHPFKARSIMRWLFLSLLTGSLICTVVNILTYDPAKGWWVLWVLWGAGFVFTASLMIKRFRVNPVKLLFYLFLLTLTLLAGLDWQGGGQGWSILIVSPILQVVLVVVSIILVLGQHSDNYTLMSYQICYTIISGILVAIALIRRQAPLWLTLISFIILAIALVANLLFEKHSLKQNGQKMFHT</sequence>
<dbReference type="AlphaFoldDB" id="A0A0R1XSG5"/>